<feature type="transmembrane region" description="Helical" evidence="1">
    <location>
        <begin position="194"/>
        <end position="216"/>
    </location>
</feature>
<proteinExistence type="predicted"/>
<sequence length="453" mass="50299">MAAITKVDSTELISTQRALFRQPLALQWLEDGKLMKRLEGERQAGRFELFLDLLYVAILANFAENLADEVSGVNLVKYILILAPTWHVWSDLRELMNSFFTDDLAQRVLILWVMALLVVYGNNATLVNEDISAMRATVGAYMIARMSATTTHLLYSFASYHHRAQQRLWFCLSIVGLCIYIPLFLESISLRSKIAVASIGIIVEECIWVFCYAPASKKLLRARYTTAVDIPHEVDRFAAFFIIVLGEFLYSIVVGSPAAIGFNDRLLRAIWTLIIAFCLNWLYVHNDGAVKGVHPLRHSIYAAFLWIVLHLPLVASLLAGGHVAAISAKSSELEVGQLWLLCGGIGAGLILLYVIALLHKSEDGSGTLLLPKPARLIFRPCSGIIIVCLPLAHDLGITSIVSIIMALSVLCVVWENITSLMSGATFWEKWVNTKYPETNDITTQPQLCGPHDG</sequence>
<feature type="transmembrane region" description="Helical" evidence="1">
    <location>
        <begin position="167"/>
        <end position="188"/>
    </location>
</feature>
<gene>
    <name evidence="2" type="ORF">LIPSTDRAFT_102126</name>
</gene>
<name>A0A1E3QE19_LIPST</name>
<dbReference type="EMBL" id="KV454290">
    <property type="protein sequence ID" value="ODQ75342.1"/>
    <property type="molecule type" value="Genomic_DNA"/>
</dbReference>
<evidence type="ECO:0000256" key="1">
    <source>
        <dbReference type="SAM" id="Phobius"/>
    </source>
</evidence>
<feature type="transmembrane region" description="Helical" evidence="1">
    <location>
        <begin position="266"/>
        <end position="284"/>
    </location>
</feature>
<feature type="transmembrane region" description="Helical" evidence="1">
    <location>
        <begin position="338"/>
        <end position="356"/>
    </location>
</feature>
<feature type="transmembrane region" description="Helical" evidence="1">
    <location>
        <begin position="104"/>
        <end position="121"/>
    </location>
</feature>
<dbReference type="AlphaFoldDB" id="A0A1E3QE19"/>
<evidence type="ECO:0008006" key="4">
    <source>
        <dbReference type="Google" id="ProtNLM"/>
    </source>
</evidence>
<organism evidence="2 3">
    <name type="scientific">Lipomyces starkeyi NRRL Y-11557</name>
    <dbReference type="NCBI Taxonomy" id="675824"/>
    <lineage>
        <taxon>Eukaryota</taxon>
        <taxon>Fungi</taxon>
        <taxon>Dikarya</taxon>
        <taxon>Ascomycota</taxon>
        <taxon>Saccharomycotina</taxon>
        <taxon>Lipomycetes</taxon>
        <taxon>Lipomycetales</taxon>
        <taxon>Lipomycetaceae</taxon>
        <taxon>Lipomyces</taxon>
    </lineage>
</organism>
<keyword evidence="1" id="KW-0812">Transmembrane</keyword>
<keyword evidence="3" id="KW-1185">Reference proteome</keyword>
<dbReference type="PANTHER" id="PTHR36840">
    <property type="entry name" value="BLL5714 PROTEIN"/>
    <property type="match status" value="1"/>
</dbReference>
<evidence type="ECO:0000313" key="3">
    <source>
        <dbReference type="Proteomes" id="UP000094385"/>
    </source>
</evidence>
<keyword evidence="1" id="KW-1133">Transmembrane helix</keyword>
<feature type="transmembrane region" description="Helical" evidence="1">
    <location>
        <begin position="75"/>
        <end position="92"/>
    </location>
</feature>
<keyword evidence="1" id="KW-0472">Membrane</keyword>
<dbReference type="OrthoDB" id="191995at2759"/>
<dbReference type="STRING" id="675824.A0A1E3QE19"/>
<dbReference type="Proteomes" id="UP000094385">
    <property type="component" value="Unassembled WGS sequence"/>
</dbReference>
<accession>A0A1E3QE19</accession>
<dbReference type="PANTHER" id="PTHR36840:SF1">
    <property type="entry name" value="BLL5714 PROTEIN"/>
    <property type="match status" value="1"/>
</dbReference>
<feature type="transmembrane region" description="Helical" evidence="1">
    <location>
        <begin position="399"/>
        <end position="417"/>
    </location>
</feature>
<dbReference type="Pfam" id="PF06772">
    <property type="entry name" value="LtrA"/>
    <property type="match status" value="1"/>
</dbReference>
<protein>
    <recommendedName>
        <fullName evidence="4">Low temperature requirement protein A</fullName>
    </recommendedName>
</protein>
<feature type="transmembrane region" description="Helical" evidence="1">
    <location>
        <begin position="237"/>
        <end position="260"/>
    </location>
</feature>
<feature type="transmembrane region" description="Helical" evidence="1">
    <location>
        <begin position="304"/>
        <end position="326"/>
    </location>
</feature>
<dbReference type="InterPro" id="IPR010640">
    <property type="entry name" value="Low_temperature_requirement_A"/>
</dbReference>
<reference evidence="2 3" key="1">
    <citation type="journal article" date="2016" name="Proc. Natl. Acad. Sci. U.S.A.">
        <title>Comparative genomics of biotechnologically important yeasts.</title>
        <authorList>
            <person name="Riley R."/>
            <person name="Haridas S."/>
            <person name="Wolfe K.H."/>
            <person name="Lopes M.R."/>
            <person name="Hittinger C.T."/>
            <person name="Goeker M."/>
            <person name="Salamov A.A."/>
            <person name="Wisecaver J.H."/>
            <person name="Long T.M."/>
            <person name="Calvey C.H."/>
            <person name="Aerts A.L."/>
            <person name="Barry K.W."/>
            <person name="Choi C."/>
            <person name="Clum A."/>
            <person name="Coughlan A.Y."/>
            <person name="Deshpande S."/>
            <person name="Douglass A.P."/>
            <person name="Hanson S.J."/>
            <person name="Klenk H.-P."/>
            <person name="LaButti K.M."/>
            <person name="Lapidus A."/>
            <person name="Lindquist E.A."/>
            <person name="Lipzen A.M."/>
            <person name="Meier-Kolthoff J.P."/>
            <person name="Ohm R.A."/>
            <person name="Otillar R.P."/>
            <person name="Pangilinan J.L."/>
            <person name="Peng Y."/>
            <person name="Rokas A."/>
            <person name="Rosa C.A."/>
            <person name="Scheuner C."/>
            <person name="Sibirny A.A."/>
            <person name="Slot J.C."/>
            <person name="Stielow J.B."/>
            <person name="Sun H."/>
            <person name="Kurtzman C.P."/>
            <person name="Blackwell M."/>
            <person name="Grigoriev I.V."/>
            <person name="Jeffries T.W."/>
        </authorList>
    </citation>
    <scope>NUCLEOTIDE SEQUENCE [LARGE SCALE GENOMIC DNA]</scope>
    <source>
        <strain evidence="2 3">NRRL Y-11557</strain>
    </source>
</reference>
<evidence type="ECO:0000313" key="2">
    <source>
        <dbReference type="EMBL" id="ODQ75342.1"/>
    </source>
</evidence>